<evidence type="ECO:0000256" key="12">
    <source>
        <dbReference type="ARBA" id="ARBA00023014"/>
    </source>
</evidence>
<evidence type="ECO:0000256" key="10">
    <source>
        <dbReference type="ARBA" id="ARBA00022840"/>
    </source>
</evidence>
<evidence type="ECO:0000256" key="7">
    <source>
        <dbReference type="ARBA" id="ARBA00022763"/>
    </source>
</evidence>
<dbReference type="InterPro" id="IPR010614">
    <property type="entry name" value="RAD3-like_helicase_DEAD"/>
</dbReference>
<dbReference type="InterPro" id="IPR002464">
    <property type="entry name" value="DNA/RNA_helicase_DEAH_CS"/>
</dbReference>
<dbReference type="InterPro" id="IPR014013">
    <property type="entry name" value="Helic_SF1/SF2_ATP-bd_DinG/Rad3"/>
</dbReference>
<evidence type="ECO:0000256" key="20">
    <source>
        <dbReference type="SAM" id="MobiDB-lite"/>
    </source>
</evidence>
<organism evidence="22 23">
    <name type="scientific">Chytriomyces confervae</name>
    <dbReference type="NCBI Taxonomy" id="246404"/>
    <lineage>
        <taxon>Eukaryota</taxon>
        <taxon>Fungi</taxon>
        <taxon>Fungi incertae sedis</taxon>
        <taxon>Chytridiomycota</taxon>
        <taxon>Chytridiomycota incertae sedis</taxon>
        <taxon>Chytridiomycetes</taxon>
        <taxon>Chytridiales</taxon>
        <taxon>Chytriomycetaceae</taxon>
        <taxon>Chytriomyces</taxon>
    </lineage>
</organism>
<dbReference type="Proteomes" id="UP000320333">
    <property type="component" value="Unassembled WGS sequence"/>
</dbReference>
<comment type="subcellular location">
    <subcellularLocation>
        <location evidence="2">Nucleus</location>
    </subcellularLocation>
</comment>
<dbReference type="GO" id="GO:0006366">
    <property type="term" value="P:transcription by RNA polymerase II"/>
    <property type="evidence" value="ECO:0007669"/>
    <property type="project" value="TreeGrafter"/>
</dbReference>
<evidence type="ECO:0000256" key="19">
    <source>
        <dbReference type="SAM" id="Coils"/>
    </source>
</evidence>
<dbReference type="GO" id="GO:0016818">
    <property type="term" value="F:hydrolase activity, acting on acid anhydrides, in phosphorus-containing anhydrides"/>
    <property type="evidence" value="ECO:0007669"/>
    <property type="project" value="InterPro"/>
</dbReference>
<dbReference type="SMART" id="SM00491">
    <property type="entry name" value="HELICc2"/>
    <property type="match status" value="1"/>
</dbReference>
<dbReference type="EC" id="5.6.2.3" evidence="17"/>
<protein>
    <recommendedName>
        <fullName evidence="17">DNA 5'-3' helicase</fullName>
        <ecNumber evidence="17">5.6.2.3</ecNumber>
    </recommendedName>
</protein>
<dbReference type="Pfam" id="PF06733">
    <property type="entry name" value="DEAD_2"/>
    <property type="match status" value="1"/>
</dbReference>
<evidence type="ECO:0000256" key="15">
    <source>
        <dbReference type="ARBA" id="ARBA00023235"/>
    </source>
</evidence>
<dbReference type="GO" id="GO:0006289">
    <property type="term" value="P:nucleotide-excision repair"/>
    <property type="evidence" value="ECO:0007669"/>
    <property type="project" value="InterPro"/>
</dbReference>
<dbReference type="SUPFAM" id="SSF52540">
    <property type="entry name" value="P-loop containing nucleoside triphosphate hydrolases"/>
    <property type="match status" value="2"/>
</dbReference>
<keyword evidence="15" id="KW-0413">Isomerase</keyword>
<dbReference type="InterPro" id="IPR010643">
    <property type="entry name" value="HBB"/>
</dbReference>
<dbReference type="GO" id="GO:0000112">
    <property type="term" value="C:nucleotide-excision repair factor 3 complex"/>
    <property type="evidence" value="ECO:0007669"/>
    <property type="project" value="UniProtKB-ARBA"/>
</dbReference>
<dbReference type="PANTHER" id="PTHR11472:SF1">
    <property type="entry name" value="GENERAL TRANSCRIPTION AND DNA REPAIR FACTOR IIH HELICASE SUBUNIT XPD"/>
    <property type="match status" value="1"/>
</dbReference>
<evidence type="ECO:0000256" key="13">
    <source>
        <dbReference type="ARBA" id="ARBA00023125"/>
    </source>
</evidence>
<dbReference type="OrthoDB" id="272481at2759"/>
<evidence type="ECO:0000256" key="14">
    <source>
        <dbReference type="ARBA" id="ARBA00023204"/>
    </source>
</evidence>
<feature type="domain" description="Helicase ATP-binding" evidence="21">
    <location>
        <begin position="7"/>
        <end position="288"/>
    </location>
</feature>
<evidence type="ECO:0000313" key="22">
    <source>
        <dbReference type="EMBL" id="TPX73301.1"/>
    </source>
</evidence>
<dbReference type="PROSITE" id="PS00690">
    <property type="entry name" value="DEAH_ATP_HELICASE"/>
    <property type="match status" value="1"/>
</dbReference>
<keyword evidence="5" id="KW-0479">Metal-binding</keyword>
<sequence length="794" mass="89975">MRFFIDELPVIFPYESIYPEQFAYMRDMKRALDAKGHCLLESPSGTGKTVSLLSLIVSYQQFHPEKRKLIYCSRTVPEIEKALAELQRLIAYRQRYEGDENFLGLGLTSRRNLCVHPEISREKRGNVVDARCRSITAPWVRAAQKNQEITDVSSSCSFFENLEAADIEGTATMLKGVYTLDDLKEYGRGKGHCPYFLSRKMLSVANVIIYSYHYLLDPKVATMVSNELSKDSIVVFDEAHNIDNVCTESLSVDLTRPILDASTRSITALAEKIDDLKANNSEKLQNEYSRLVEGLREAQEMREAQELMANPVLPDDILQDSVPGNIRRAEHFVAFLRRFIEYLKTRMRVMHVVAESPVSFLQHVREITFIERKPLRYCSERLSSLIRTLELTDLADYGALSKVAAFATLVSTYQKGFMLILEPFENDLDTIPNPVLHLTCLDATLAMKPVFERFSSVVITSGTLSPMELYPTLLGFKPVVIESYMMTLARNCFLPLTITRGSDQVAISSKFEVRNDLAIVRNYGNILLEFARCVPDGLVCFFPSYLYLESIVASWNDLGMLQDLLKYKLVFIETPDAAETSLALENYRKACDNGRGAVLLSVARGKVSEGVDFDHNYGRAVILFGIPYQYTESRILKARLEYLRDNFKVRENDFLTFDAMRHGAQCVGRVLRGKSDYGLMVFADKRFARADKRAKLPKWIQAEMSEAYVNLSTDMAIATAKKFLRSMAQPFEHSQLGISLWDNKLLEEHVAKEKAKQRSKNVRGGPGSEAMEVDGSVGDSGRNKRRKDELSVGS</sequence>
<dbReference type="FunFam" id="3.40.50.300:FF:000381">
    <property type="entry name" value="TFIIH basal transcription factor complex helicase subunit"/>
    <property type="match status" value="1"/>
</dbReference>
<dbReference type="InterPro" id="IPR006555">
    <property type="entry name" value="ATP-dep_Helicase_C"/>
</dbReference>
<dbReference type="InterPro" id="IPR013020">
    <property type="entry name" value="Rad3/Chl1-like"/>
</dbReference>
<evidence type="ECO:0000256" key="4">
    <source>
        <dbReference type="ARBA" id="ARBA00022485"/>
    </source>
</evidence>
<dbReference type="GO" id="GO:0051539">
    <property type="term" value="F:4 iron, 4 sulfur cluster binding"/>
    <property type="evidence" value="ECO:0007669"/>
    <property type="project" value="UniProtKB-KW"/>
</dbReference>
<feature type="coiled-coil region" evidence="19">
    <location>
        <begin position="259"/>
        <end position="301"/>
    </location>
</feature>
<dbReference type="GO" id="GO:0045951">
    <property type="term" value="P:positive regulation of mitotic recombination"/>
    <property type="evidence" value="ECO:0007669"/>
    <property type="project" value="TreeGrafter"/>
</dbReference>
<feature type="region of interest" description="Disordered" evidence="20">
    <location>
        <begin position="752"/>
        <end position="794"/>
    </location>
</feature>
<dbReference type="GO" id="GO:0046872">
    <property type="term" value="F:metal ion binding"/>
    <property type="evidence" value="ECO:0007669"/>
    <property type="project" value="UniProtKB-KW"/>
</dbReference>
<keyword evidence="12" id="KW-0411">Iron-sulfur</keyword>
<keyword evidence="10" id="KW-0067">ATP-binding</keyword>
<comment type="caution">
    <text evidence="22">The sequence shown here is derived from an EMBL/GenBank/DDBJ whole genome shotgun (WGS) entry which is preliminary data.</text>
</comment>
<dbReference type="InterPro" id="IPR006554">
    <property type="entry name" value="Helicase-like_DEXD_c2"/>
</dbReference>
<dbReference type="AlphaFoldDB" id="A0A507FAE0"/>
<evidence type="ECO:0000256" key="6">
    <source>
        <dbReference type="ARBA" id="ARBA00022741"/>
    </source>
</evidence>
<dbReference type="FunFam" id="3.40.50.300:FF:000135">
    <property type="entry name" value="DNA repair helicase RAD3, putative"/>
    <property type="match status" value="1"/>
</dbReference>
<evidence type="ECO:0000256" key="9">
    <source>
        <dbReference type="ARBA" id="ARBA00022806"/>
    </source>
</evidence>
<evidence type="ECO:0000256" key="5">
    <source>
        <dbReference type="ARBA" id="ARBA00022723"/>
    </source>
</evidence>
<keyword evidence="23" id="KW-1185">Reference proteome</keyword>
<dbReference type="Pfam" id="PF06777">
    <property type="entry name" value="HBB"/>
    <property type="match status" value="1"/>
</dbReference>
<dbReference type="FunFam" id="3.40.50.300:FF:000128">
    <property type="entry name" value="Putative DNA repair helicase RAD3"/>
    <property type="match status" value="1"/>
</dbReference>
<keyword evidence="11" id="KW-0408">Iron</keyword>
<evidence type="ECO:0000313" key="23">
    <source>
        <dbReference type="Proteomes" id="UP000320333"/>
    </source>
</evidence>
<keyword evidence="8" id="KW-0378">Hydrolase</keyword>
<dbReference type="Pfam" id="PF13307">
    <property type="entry name" value="Helicase_C_2"/>
    <property type="match status" value="1"/>
</dbReference>
<proteinExistence type="inferred from homology"/>
<keyword evidence="16" id="KW-0539">Nucleus</keyword>
<dbReference type="SMART" id="SM00488">
    <property type="entry name" value="DEXDc2"/>
    <property type="match status" value="1"/>
</dbReference>
<dbReference type="GO" id="GO:0003684">
    <property type="term" value="F:damaged DNA binding"/>
    <property type="evidence" value="ECO:0007669"/>
    <property type="project" value="TreeGrafter"/>
</dbReference>
<dbReference type="CDD" id="cd18788">
    <property type="entry name" value="SF2_C_XPD"/>
    <property type="match status" value="1"/>
</dbReference>
<reference evidence="22 23" key="1">
    <citation type="journal article" date="2019" name="Sci. Rep.">
        <title>Comparative genomics of chytrid fungi reveal insights into the obligate biotrophic and pathogenic lifestyle of Synchytrium endobioticum.</title>
        <authorList>
            <person name="van de Vossenberg B.T.L.H."/>
            <person name="Warris S."/>
            <person name="Nguyen H.D.T."/>
            <person name="van Gent-Pelzer M.P.E."/>
            <person name="Joly D.L."/>
            <person name="van de Geest H.C."/>
            <person name="Bonants P.J.M."/>
            <person name="Smith D.S."/>
            <person name="Levesque C.A."/>
            <person name="van der Lee T.A.J."/>
        </authorList>
    </citation>
    <scope>NUCLEOTIDE SEQUENCE [LARGE SCALE GENOMIC DNA]</scope>
    <source>
        <strain evidence="22 23">CBS 675.73</strain>
    </source>
</reference>
<dbReference type="InterPro" id="IPR001945">
    <property type="entry name" value="RAD3/XPD"/>
</dbReference>
<evidence type="ECO:0000259" key="21">
    <source>
        <dbReference type="PROSITE" id="PS51193"/>
    </source>
</evidence>
<evidence type="ECO:0000256" key="3">
    <source>
        <dbReference type="ARBA" id="ARBA00009146"/>
    </source>
</evidence>
<dbReference type="GO" id="GO:0043139">
    <property type="term" value="F:5'-3' DNA helicase activity"/>
    <property type="evidence" value="ECO:0007669"/>
    <property type="project" value="UniProtKB-EC"/>
</dbReference>
<keyword evidence="19" id="KW-0175">Coiled coil</keyword>
<evidence type="ECO:0000256" key="8">
    <source>
        <dbReference type="ARBA" id="ARBA00022801"/>
    </source>
</evidence>
<evidence type="ECO:0000256" key="17">
    <source>
        <dbReference type="ARBA" id="ARBA00044969"/>
    </source>
</evidence>
<comment type="catalytic activity">
    <reaction evidence="18">
        <text>ATP + H2O = ADP + phosphate + H(+)</text>
        <dbReference type="Rhea" id="RHEA:13065"/>
        <dbReference type="ChEBI" id="CHEBI:15377"/>
        <dbReference type="ChEBI" id="CHEBI:15378"/>
        <dbReference type="ChEBI" id="CHEBI:30616"/>
        <dbReference type="ChEBI" id="CHEBI:43474"/>
        <dbReference type="ChEBI" id="CHEBI:456216"/>
        <dbReference type="EC" id="5.6.2.3"/>
    </reaction>
</comment>
<dbReference type="EMBL" id="QEAP01000195">
    <property type="protein sequence ID" value="TPX73301.1"/>
    <property type="molecule type" value="Genomic_DNA"/>
</dbReference>
<dbReference type="PRINTS" id="PR00852">
    <property type="entry name" value="XRODRMPGMNTD"/>
</dbReference>
<keyword evidence="9" id="KW-0347">Helicase</keyword>
<dbReference type="Gene3D" id="3.40.50.300">
    <property type="entry name" value="P-loop containing nucleotide triphosphate hydrolases"/>
    <property type="match status" value="2"/>
</dbReference>
<evidence type="ECO:0000256" key="1">
    <source>
        <dbReference type="ARBA" id="ARBA00001966"/>
    </source>
</evidence>
<evidence type="ECO:0000256" key="18">
    <source>
        <dbReference type="ARBA" id="ARBA00048954"/>
    </source>
</evidence>
<gene>
    <name evidence="22" type="ORF">CcCBS67573_g05431</name>
</gene>
<comment type="cofactor">
    <cofactor evidence="1">
        <name>[4Fe-4S] cluster</name>
        <dbReference type="ChEBI" id="CHEBI:49883"/>
    </cofactor>
</comment>
<accession>A0A507FAE0</accession>
<dbReference type="PANTHER" id="PTHR11472">
    <property type="entry name" value="DNA REPAIR DEAD HELICASE RAD3/XP-D SUBFAMILY MEMBER"/>
    <property type="match status" value="1"/>
</dbReference>
<name>A0A507FAE0_9FUNG</name>
<evidence type="ECO:0000256" key="16">
    <source>
        <dbReference type="ARBA" id="ARBA00023242"/>
    </source>
</evidence>
<evidence type="ECO:0000256" key="2">
    <source>
        <dbReference type="ARBA" id="ARBA00004123"/>
    </source>
</evidence>
<keyword evidence="14" id="KW-0234">DNA repair</keyword>
<dbReference type="NCBIfam" id="TIGR00604">
    <property type="entry name" value="rad3"/>
    <property type="match status" value="1"/>
</dbReference>
<evidence type="ECO:0000256" key="11">
    <source>
        <dbReference type="ARBA" id="ARBA00023004"/>
    </source>
</evidence>
<keyword evidence="4" id="KW-0004">4Fe-4S</keyword>
<keyword evidence="6" id="KW-0547">Nucleotide-binding</keyword>
<dbReference type="PROSITE" id="PS51193">
    <property type="entry name" value="HELICASE_ATP_BIND_2"/>
    <property type="match status" value="1"/>
</dbReference>
<dbReference type="InterPro" id="IPR027417">
    <property type="entry name" value="P-loop_NTPase"/>
</dbReference>
<dbReference type="InterPro" id="IPR045028">
    <property type="entry name" value="DinG/Rad3-like"/>
</dbReference>
<keyword evidence="7" id="KW-0227">DNA damage</keyword>
<dbReference type="GO" id="GO:0005524">
    <property type="term" value="F:ATP binding"/>
    <property type="evidence" value="ECO:0007669"/>
    <property type="project" value="UniProtKB-KW"/>
</dbReference>
<comment type="similarity">
    <text evidence="3">Belongs to the helicase family. RAD3/XPD subfamily.</text>
</comment>
<dbReference type="STRING" id="246404.A0A507FAE0"/>
<keyword evidence="13" id="KW-0238">DNA-binding</keyword>